<proteinExistence type="predicted"/>
<comment type="caution">
    <text evidence="1">The sequence shown here is derived from an EMBL/GenBank/DDBJ whole genome shotgun (WGS) entry which is preliminary data.</text>
</comment>
<protein>
    <submittedName>
        <fullName evidence="1">Uncharacterized protein</fullName>
    </submittedName>
</protein>
<reference evidence="1" key="1">
    <citation type="submission" date="2020-04" db="EMBL/GenBank/DDBJ databases">
        <authorList>
            <person name="Broberg M."/>
        </authorList>
    </citation>
    <scope>NUCLEOTIDE SEQUENCE</scope>
</reference>
<dbReference type="EMBL" id="CADEHS020000367">
    <property type="protein sequence ID" value="CAG9951663.1"/>
    <property type="molecule type" value="Genomic_DNA"/>
</dbReference>
<reference evidence="1" key="2">
    <citation type="submission" date="2021-10" db="EMBL/GenBank/DDBJ databases">
        <authorList>
            <person name="Piombo E."/>
        </authorList>
    </citation>
    <scope>NUCLEOTIDE SEQUENCE</scope>
</reference>
<evidence type="ECO:0000313" key="1">
    <source>
        <dbReference type="EMBL" id="CAG9951663.1"/>
    </source>
</evidence>
<dbReference type="Proteomes" id="UP000836387">
    <property type="component" value="Unassembled WGS sequence"/>
</dbReference>
<organism evidence="1 2">
    <name type="scientific">Clonostachys rosea f. rosea IK726</name>
    <dbReference type="NCBI Taxonomy" id="1349383"/>
    <lineage>
        <taxon>Eukaryota</taxon>
        <taxon>Fungi</taxon>
        <taxon>Dikarya</taxon>
        <taxon>Ascomycota</taxon>
        <taxon>Pezizomycotina</taxon>
        <taxon>Sordariomycetes</taxon>
        <taxon>Hypocreomycetidae</taxon>
        <taxon>Hypocreales</taxon>
        <taxon>Bionectriaceae</taxon>
        <taxon>Clonostachys</taxon>
    </lineage>
</organism>
<accession>A0ACA9UGL1</accession>
<gene>
    <name evidence="1" type="ORF">CRV2_00020727</name>
</gene>
<evidence type="ECO:0000313" key="2">
    <source>
        <dbReference type="Proteomes" id="UP000836387"/>
    </source>
</evidence>
<keyword evidence="2" id="KW-1185">Reference proteome</keyword>
<sequence>MKNLARPGEAGFVRLRTDMAALEDLDAKVWHVLGIPGISEEMINGGKTGRGQPPALTRRFTIMNILALPLSWGLPNVLVRL</sequence>
<name>A0ACA9UGL1_BIOOC</name>
<feature type="non-terminal residue" evidence="1">
    <location>
        <position position="81"/>
    </location>
</feature>